<reference evidence="3" key="1">
    <citation type="submission" date="2018-12" db="EMBL/GenBank/DDBJ databases">
        <title>Tengunoibacter tsumagoiensis gen. nov., sp. nov., Dictyobacter kobayashii sp. nov., D. alpinus sp. nov., and D. joshuensis sp. nov. and description of Dictyobacteraceae fam. nov. within the order Ktedonobacterales isolated from Tengu-no-mugimeshi.</title>
        <authorList>
            <person name="Wang C.M."/>
            <person name="Zheng Y."/>
            <person name="Sakai Y."/>
            <person name="Toyoda A."/>
            <person name="Minakuchi Y."/>
            <person name="Abe K."/>
            <person name="Yokota A."/>
            <person name="Yabe S."/>
        </authorList>
    </citation>
    <scope>NUCLEOTIDE SEQUENCE [LARGE SCALE GENOMIC DNA]</scope>
    <source>
        <strain evidence="3">Uno3</strain>
    </source>
</reference>
<dbReference type="AlphaFoldDB" id="A0A402A5C9"/>
<evidence type="ECO:0008006" key="4">
    <source>
        <dbReference type="Google" id="ProtNLM"/>
    </source>
</evidence>
<feature type="signal peptide" evidence="1">
    <location>
        <begin position="1"/>
        <end position="29"/>
    </location>
</feature>
<name>A0A402A5C9_9CHLR</name>
<keyword evidence="1" id="KW-0732">Signal</keyword>
<evidence type="ECO:0000256" key="1">
    <source>
        <dbReference type="SAM" id="SignalP"/>
    </source>
</evidence>
<evidence type="ECO:0000313" key="2">
    <source>
        <dbReference type="EMBL" id="GCE14347.1"/>
    </source>
</evidence>
<protein>
    <recommendedName>
        <fullName evidence="4">CBM-cenC domain-containing protein</fullName>
    </recommendedName>
</protein>
<dbReference type="EMBL" id="BIFR01000001">
    <property type="protein sequence ID" value="GCE14347.1"/>
    <property type="molecule type" value="Genomic_DNA"/>
</dbReference>
<proteinExistence type="predicted"/>
<organism evidence="2 3">
    <name type="scientific">Tengunoibacter tsumagoiensis</name>
    <dbReference type="NCBI Taxonomy" id="2014871"/>
    <lineage>
        <taxon>Bacteria</taxon>
        <taxon>Bacillati</taxon>
        <taxon>Chloroflexota</taxon>
        <taxon>Ktedonobacteria</taxon>
        <taxon>Ktedonobacterales</taxon>
        <taxon>Dictyobacteraceae</taxon>
        <taxon>Tengunoibacter</taxon>
    </lineage>
</organism>
<gene>
    <name evidence="2" type="ORF">KTT_42060</name>
</gene>
<dbReference type="Proteomes" id="UP000287352">
    <property type="component" value="Unassembled WGS sequence"/>
</dbReference>
<keyword evidence="3" id="KW-1185">Reference proteome</keyword>
<feature type="chain" id="PRO_5019132767" description="CBM-cenC domain-containing protein" evidence="1">
    <location>
        <begin position="30"/>
        <end position="359"/>
    </location>
</feature>
<sequence length="359" mass="39274">MEGFELKKIFVAIFMVLIALLAISPGVQAAPARTTTALKVQTVGTSGIRSSSVSGYYSYSSYDYTQQGDSYWYADEQAISGSLVVSSSGSIQSSHAESQSETWSADLTLGGQQDITASVGFQWNHSATDTTIYTIFGTPGRTAQMMFRPKMHQTWGSMHQTDWYYDPGAADNGQNGWTGVDSYYNASGATPVTFSNGQLDGERYLAYAGNLVSNASFEGDLYSWGDYHPGGQASAQKVDSDWPFDGGKKLTHWLGSKYIQDTYQIINDVPPGTYFAKVWVRSSGGQNHLQLYVDQFDNSNQGRRITTDLGGQAVSGWNYITIDNIKVTNTTVSLNLYSDAGAGQWAAFDQVTFQRYGQI</sequence>
<accession>A0A402A5C9</accession>
<dbReference type="Gene3D" id="2.60.120.260">
    <property type="entry name" value="Galactose-binding domain-like"/>
    <property type="match status" value="1"/>
</dbReference>
<evidence type="ECO:0000313" key="3">
    <source>
        <dbReference type="Proteomes" id="UP000287352"/>
    </source>
</evidence>
<comment type="caution">
    <text evidence="2">The sequence shown here is derived from an EMBL/GenBank/DDBJ whole genome shotgun (WGS) entry which is preliminary data.</text>
</comment>